<gene>
    <name evidence="1" type="ORF">B1R32_106117</name>
</gene>
<reference evidence="1 2" key="1">
    <citation type="journal article" date="2018" name="Syst. Appl. Microbiol.">
        <title>Abditibacterium utsteinense sp. nov., the first cultivated member of candidate phylum FBP, isolated from ice-free Antarctic soil samples.</title>
        <authorList>
            <person name="Tahon G."/>
            <person name="Tytgat B."/>
            <person name="Lebbe L."/>
            <person name="Carlier A."/>
            <person name="Willems A."/>
        </authorList>
    </citation>
    <scope>NUCLEOTIDE SEQUENCE [LARGE SCALE GENOMIC DNA]</scope>
    <source>
        <strain evidence="1 2">LMG 29911</strain>
    </source>
</reference>
<dbReference type="OrthoDB" id="66828at2"/>
<organism evidence="1 2">
    <name type="scientific">Abditibacterium utsteinense</name>
    <dbReference type="NCBI Taxonomy" id="1960156"/>
    <lineage>
        <taxon>Bacteria</taxon>
        <taxon>Pseudomonadati</taxon>
        <taxon>Abditibacteriota</taxon>
        <taxon>Abditibacteriia</taxon>
        <taxon>Abditibacteriales</taxon>
        <taxon>Abditibacteriaceae</taxon>
        <taxon>Abditibacterium</taxon>
    </lineage>
</organism>
<accession>A0A2S8STZ3</accession>
<dbReference type="AlphaFoldDB" id="A0A2S8STZ3"/>
<name>A0A2S8STZ3_9BACT</name>
<evidence type="ECO:0000313" key="1">
    <source>
        <dbReference type="EMBL" id="PQV64271.1"/>
    </source>
</evidence>
<proteinExistence type="predicted"/>
<evidence type="ECO:0000313" key="2">
    <source>
        <dbReference type="Proteomes" id="UP000237684"/>
    </source>
</evidence>
<protein>
    <submittedName>
        <fullName evidence="1">Uncharacterized protein</fullName>
    </submittedName>
</protein>
<dbReference type="InParanoid" id="A0A2S8STZ3"/>
<comment type="caution">
    <text evidence="1">The sequence shown here is derived from an EMBL/GenBank/DDBJ whole genome shotgun (WGS) entry which is preliminary data.</text>
</comment>
<sequence length="95" mass="10116">MPDSQNVVHLRLEGLKIPNSAAPSGFTEVAGHLPVAEISVSQSAIHKIGEGEAIDLEGYATWKAEWEKGRAGIFTISLAEIADFLEEAMKGAPQS</sequence>
<keyword evidence="2" id="KW-1185">Reference proteome</keyword>
<dbReference type="EMBL" id="NIGF01000006">
    <property type="protein sequence ID" value="PQV64271.1"/>
    <property type="molecule type" value="Genomic_DNA"/>
</dbReference>
<dbReference type="RefSeq" id="WP_123580513.1">
    <property type="nucleotide sequence ID" value="NZ_NIGF01000006.1"/>
</dbReference>
<dbReference type="Proteomes" id="UP000237684">
    <property type="component" value="Unassembled WGS sequence"/>
</dbReference>